<evidence type="ECO:0000313" key="1">
    <source>
        <dbReference type="EMBL" id="GFH29506.1"/>
    </source>
</evidence>
<sequence length="129" mass="13996">CRGCYQLLVQPSQVACVALFHPANRTVPSGKRSADELIPAVASLRSMQALCAKSTELRLPSFALDFDTHSATSHSEVSLSKLWRDAPLFPANNSSTDLDDQCLVHEARPVASRLHPAPATGSQPYYADF</sequence>
<keyword evidence="2" id="KW-1185">Reference proteome</keyword>
<dbReference type="Proteomes" id="UP000485058">
    <property type="component" value="Unassembled WGS sequence"/>
</dbReference>
<feature type="non-terminal residue" evidence="1">
    <location>
        <position position="129"/>
    </location>
</feature>
<dbReference type="EMBL" id="BLLF01004387">
    <property type="protein sequence ID" value="GFH29506.1"/>
    <property type="molecule type" value="Genomic_DNA"/>
</dbReference>
<gene>
    <name evidence="1" type="ORF">HaLaN_28181</name>
</gene>
<protein>
    <submittedName>
        <fullName evidence="1">Uncharacterized protein</fullName>
    </submittedName>
</protein>
<accession>A0A6A0AA47</accession>
<name>A0A6A0AA47_HAELA</name>
<comment type="caution">
    <text evidence="1">The sequence shown here is derived from an EMBL/GenBank/DDBJ whole genome shotgun (WGS) entry which is preliminary data.</text>
</comment>
<proteinExistence type="predicted"/>
<reference evidence="1 2" key="1">
    <citation type="submission" date="2020-02" db="EMBL/GenBank/DDBJ databases">
        <title>Draft genome sequence of Haematococcus lacustris strain NIES-144.</title>
        <authorList>
            <person name="Morimoto D."/>
            <person name="Nakagawa S."/>
            <person name="Yoshida T."/>
            <person name="Sawayama S."/>
        </authorList>
    </citation>
    <scope>NUCLEOTIDE SEQUENCE [LARGE SCALE GENOMIC DNA]</scope>
    <source>
        <strain evidence="1 2">NIES-144</strain>
    </source>
</reference>
<feature type="non-terminal residue" evidence="1">
    <location>
        <position position="1"/>
    </location>
</feature>
<organism evidence="1 2">
    <name type="scientific">Haematococcus lacustris</name>
    <name type="common">Green alga</name>
    <name type="synonym">Haematococcus pluvialis</name>
    <dbReference type="NCBI Taxonomy" id="44745"/>
    <lineage>
        <taxon>Eukaryota</taxon>
        <taxon>Viridiplantae</taxon>
        <taxon>Chlorophyta</taxon>
        <taxon>core chlorophytes</taxon>
        <taxon>Chlorophyceae</taxon>
        <taxon>CS clade</taxon>
        <taxon>Chlamydomonadales</taxon>
        <taxon>Haematococcaceae</taxon>
        <taxon>Haematococcus</taxon>
    </lineage>
</organism>
<dbReference type="AlphaFoldDB" id="A0A6A0AA47"/>
<evidence type="ECO:0000313" key="2">
    <source>
        <dbReference type="Proteomes" id="UP000485058"/>
    </source>
</evidence>